<protein>
    <submittedName>
        <fullName evidence="1">Uncharacterized protein</fullName>
    </submittedName>
</protein>
<gene>
    <name evidence="1" type="ORF">WR25_11624</name>
</gene>
<dbReference type="AlphaFoldDB" id="A0A2A2KRA9"/>
<proteinExistence type="predicted"/>
<reference evidence="1 2" key="1">
    <citation type="journal article" date="2017" name="Curr. Biol.">
        <title>Genome architecture and evolution of a unichromosomal asexual nematode.</title>
        <authorList>
            <person name="Fradin H."/>
            <person name="Zegar C."/>
            <person name="Gutwein M."/>
            <person name="Lucas J."/>
            <person name="Kovtun M."/>
            <person name="Corcoran D."/>
            <person name="Baugh L.R."/>
            <person name="Kiontke K."/>
            <person name="Gunsalus K."/>
            <person name="Fitch D.H."/>
            <person name="Piano F."/>
        </authorList>
    </citation>
    <scope>NUCLEOTIDE SEQUENCE [LARGE SCALE GENOMIC DNA]</scope>
    <source>
        <strain evidence="1">PF1309</strain>
    </source>
</reference>
<evidence type="ECO:0000313" key="1">
    <source>
        <dbReference type="EMBL" id="PAV76481.1"/>
    </source>
</evidence>
<dbReference type="EMBL" id="LIAE01007883">
    <property type="protein sequence ID" value="PAV76481.1"/>
    <property type="molecule type" value="Genomic_DNA"/>
</dbReference>
<sequence>MPVVEEGLAFDGCLQSVDELLGAHGSLHGVETSVVRESAHQAEVLSHVVCQALGRAELGHEFFPTHNDGLIHVADIHSVLLLDVAAQRHFTAVSLLEEHQLVLVQTDGRLVSGPDLHVVVGDGDGAGRVEVVPAHLLEADLVEAATQDHIVDVDGLRVVVREADAVLEADLDGNARLRVAATQSAFAVPLTVQIHDHS</sequence>
<organism evidence="1 2">
    <name type="scientific">Diploscapter pachys</name>
    <dbReference type="NCBI Taxonomy" id="2018661"/>
    <lineage>
        <taxon>Eukaryota</taxon>
        <taxon>Metazoa</taxon>
        <taxon>Ecdysozoa</taxon>
        <taxon>Nematoda</taxon>
        <taxon>Chromadorea</taxon>
        <taxon>Rhabditida</taxon>
        <taxon>Rhabditina</taxon>
        <taxon>Rhabditomorpha</taxon>
        <taxon>Rhabditoidea</taxon>
        <taxon>Rhabditidae</taxon>
        <taxon>Diploscapter</taxon>
    </lineage>
</organism>
<evidence type="ECO:0000313" key="2">
    <source>
        <dbReference type="Proteomes" id="UP000218231"/>
    </source>
</evidence>
<keyword evidence="2" id="KW-1185">Reference proteome</keyword>
<dbReference type="Proteomes" id="UP000218231">
    <property type="component" value="Unassembled WGS sequence"/>
</dbReference>
<accession>A0A2A2KRA9</accession>
<name>A0A2A2KRA9_9BILA</name>
<comment type="caution">
    <text evidence="1">The sequence shown here is derived from an EMBL/GenBank/DDBJ whole genome shotgun (WGS) entry which is preliminary data.</text>
</comment>